<evidence type="ECO:0000313" key="7">
    <source>
        <dbReference type="Proteomes" id="UP001200034"/>
    </source>
</evidence>
<dbReference type="NCBIfam" id="TIGR00979">
    <property type="entry name" value="fumC_II"/>
    <property type="match status" value="1"/>
</dbReference>
<dbReference type="GO" id="GO:0006099">
    <property type="term" value="P:tricarboxylic acid cycle"/>
    <property type="evidence" value="ECO:0007669"/>
    <property type="project" value="InterPro"/>
</dbReference>
<dbReference type="GO" id="GO:0006108">
    <property type="term" value="P:malate metabolic process"/>
    <property type="evidence" value="ECO:0007669"/>
    <property type="project" value="TreeGrafter"/>
</dbReference>
<dbReference type="HAMAP" id="MF_00743">
    <property type="entry name" value="FumaraseC"/>
    <property type="match status" value="1"/>
</dbReference>
<dbReference type="InterPro" id="IPR018951">
    <property type="entry name" value="Fumarase_C_C"/>
</dbReference>
<evidence type="ECO:0000259" key="5">
    <source>
        <dbReference type="Pfam" id="PF10415"/>
    </source>
</evidence>
<dbReference type="GO" id="GO:0005739">
    <property type="term" value="C:mitochondrion"/>
    <property type="evidence" value="ECO:0007669"/>
    <property type="project" value="TreeGrafter"/>
</dbReference>
<dbReference type="PANTHER" id="PTHR11444">
    <property type="entry name" value="ASPARTATEAMMONIA/ARGININOSUCCINATE/ADENYLOSUCCINATE LYASE"/>
    <property type="match status" value="1"/>
</dbReference>
<evidence type="ECO:0000256" key="3">
    <source>
        <dbReference type="ARBA" id="ARBA00023239"/>
    </source>
</evidence>
<dbReference type="Pfam" id="PF10415">
    <property type="entry name" value="FumaraseC_C"/>
    <property type="match status" value="1"/>
</dbReference>
<dbReference type="PROSITE" id="PS00163">
    <property type="entry name" value="FUMARATE_LYASES"/>
    <property type="match status" value="1"/>
</dbReference>
<dbReference type="Pfam" id="PF00206">
    <property type="entry name" value="Lyase_1"/>
    <property type="match status" value="1"/>
</dbReference>
<dbReference type="Gene3D" id="1.10.275.10">
    <property type="entry name" value="Fumarase/aspartase (N-terminal domain)"/>
    <property type="match status" value="1"/>
</dbReference>
<dbReference type="Gene3D" id="1.20.200.10">
    <property type="entry name" value="Fumarase/aspartase (Central domain)"/>
    <property type="match status" value="1"/>
</dbReference>
<keyword evidence="7" id="KW-1185">Reference proteome</keyword>
<dbReference type="CDD" id="cd01362">
    <property type="entry name" value="Fumarase_classII"/>
    <property type="match status" value="1"/>
</dbReference>
<sequence>MAQSDPASVKMRTESDTLGQVEVPSNSYFGAQTGRCLINFPIGGVNERMPVSQFESTERAMRLILNLLQKPLIQAMGVLKKAAAEVNQEFGLDAKISAAIASVCDEVISGKLYDEGHFPLPIWQTGSGTQTNMNCNEVISNRAIEILGGTLGSKNPVHPNDHVNKSQSSNDTFPTAIHIAVAIELNLSLKPAVTQLRDALMSKSNEWKDIIKIGRTHTQDAVPLTLGQEFSGYTQQLTNGLQRIEAVLPHVYQLALGGTAVGTGLNTRKGFAEKAASRIAQLTSLPFVNAPNFFEALGSRDAMVEVHGALNTIAVSLMKIANDIRFLGSGPRCGLGELNLPENEPGSSIMPGKVNPTQCEAMTMICAQVMGNHVAVSVGGSNGHFELNVFKPMIASNVLRSIKLLSDGCNTFTTNCVKGIKPNRANIAKIMNESLMLVTALNPHIGYDKAAQIAKTAHKNGTTLKAEAMNNGISEKDFDEWVKPEKMLGPT</sequence>
<dbReference type="GO" id="GO:0004333">
    <property type="term" value="F:fumarate hydratase activity"/>
    <property type="evidence" value="ECO:0007669"/>
    <property type="project" value="UniProtKB-EC"/>
</dbReference>
<comment type="caution">
    <text evidence="6">The sequence shown here is derived from an EMBL/GenBank/DDBJ whole genome shotgun (WGS) entry which is preliminary data.</text>
</comment>
<evidence type="ECO:0000259" key="4">
    <source>
        <dbReference type="Pfam" id="PF00206"/>
    </source>
</evidence>
<dbReference type="EMBL" id="JAJJHW010002585">
    <property type="protein sequence ID" value="KAH8371368.1"/>
    <property type="molecule type" value="Genomic_DNA"/>
</dbReference>
<dbReference type="SUPFAM" id="SSF48557">
    <property type="entry name" value="L-aspartase-like"/>
    <property type="match status" value="1"/>
</dbReference>
<proteinExistence type="inferred from homology"/>
<feature type="domain" description="Fumarate lyase N-terminal" evidence="4">
    <location>
        <begin position="19"/>
        <end position="371"/>
    </location>
</feature>
<dbReference type="FunFam" id="1.20.200.10:FF:000001">
    <property type="entry name" value="Fumarate hydratase, mitochondrial"/>
    <property type="match status" value="1"/>
</dbReference>
<dbReference type="NCBIfam" id="NF008909">
    <property type="entry name" value="PRK12273.1"/>
    <property type="match status" value="1"/>
</dbReference>
<dbReference type="FunFam" id="1.10.40.30:FF:000002">
    <property type="entry name" value="Fumarate hydratase class II"/>
    <property type="match status" value="1"/>
</dbReference>
<dbReference type="InterPro" id="IPR020557">
    <property type="entry name" value="Fumarate_lyase_CS"/>
</dbReference>
<protein>
    <recommendedName>
        <fullName evidence="2">fumarate hydratase</fullName>
        <ecNumber evidence="2">4.2.1.2</ecNumber>
    </recommendedName>
</protein>
<organism evidence="6 7">
    <name type="scientific">Drosophila rubida</name>
    <dbReference type="NCBI Taxonomy" id="30044"/>
    <lineage>
        <taxon>Eukaryota</taxon>
        <taxon>Metazoa</taxon>
        <taxon>Ecdysozoa</taxon>
        <taxon>Arthropoda</taxon>
        <taxon>Hexapoda</taxon>
        <taxon>Insecta</taxon>
        <taxon>Pterygota</taxon>
        <taxon>Neoptera</taxon>
        <taxon>Endopterygota</taxon>
        <taxon>Diptera</taxon>
        <taxon>Brachycera</taxon>
        <taxon>Muscomorpha</taxon>
        <taxon>Ephydroidea</taxon>
        <taxon>Drosophilidae</taxon>
        <taxon>Drosophila</taxon>
    </lineage>
</organism>
<dbReference type="EC" id="4.2.1.2" evidence="2"/>
<evidence type="ECO:0000256" key="1">
    <source>
        <dbReference type="ARBA" id="ARBA00009084"/>
    </source>
</evidence>
<accession>A0AAD4K0I2</accession>
<dbReference type="AlphaFoldDB" id="A0AAD4K0I2"/>
<name>A0AAD4K0I2_9MUSC</name>
<dbReference type="InterPro" id="IPR024083">
    <property type="entry name" value="Fumarase/histidase_N"/>
</dbReference>
<dbReference type="InterPro" id="IPR022761">
    <property type="entry name" value="Fumarate_lyase_N"/>
</dbReference>
<dbReference type="InterPro" id="IPR008948">
    <property type="entry name" value="L-Aspartase-like"/>
</dbReference>
<dbReference type="Gene3D" id="1.10.40.30">
    <property type="entry name" value="Fumarase/aspartase (C-terminal domain)"/>
    <property type="match status" value="1"/>
</dbReference>
<evidence type="ECO:0000256" key="2">
    <source>
        <dbReference type="ARBA" id="ARBA00012921"/>
    </source>
</evidence>
<evidence type="ECO:0000313" key="6">
    <source>
        <dbReference type="EMBL" id="KAH8371368.1"/>
    </source>
</evidence>
<dbReference type="PRINTS" id="PR00149">
    <property type="entry name" value="FUMRATELYASE"/>
</dbReference>
<comment type="similarity">
    <text evidence="1">Belongs to the class-II fumarase/aspartase family. Fumarase subfamily.</text>
</comment>
<dbReference type="InterPro" id="IPR000362">
    <property type="entry name" value="Fumarate_lyase_fam"/>
</dbReference>
<dbReference type="InterPro" id="IPR005677">
    <property type="entry name" value="Fum_hydII"/>
</dbReference>
<dbReference type="Proteomes" id="UP001200034">
    <property type="component" value="Unassembled WGS sequence"/>
</dbReference>
<gene>
    <name evidence="6" type="ORF">KR093_007086</name>
</gene>
<dbReference type="GO" id="GO:0006106">
    <property type="term" value="P:fumarate metabolic process"/>
    <property type="evidence" value="ECO:0007669"/>
    <property type="project" value="InterPro"/>
</dbReference>
<keyword evidence="3" id="KW-0456">Lyase</keyword>
<dbReference type="PANTHER" id="PTHR11444:SF1">
    <property type="entry name" value="FUMARATE HYDRATASE, MITOCHONDRIAL"/>
    <property type="match status" value="1"/>
</dbReference>
<reference evidence="6" key="1">
    <citation type="journal article" date="2021" name="Mol. Ecol. Resour.">
        <title>Phylogenomic analyses of the genus Drosophila reveals genomic signals of climate adaptation.</title>
        <authorList>
            <person name="Li F."/>
            <person name="Rane R.V."/>
            <person name="Luria V."/>
            <person name="Xiong Z."/>
            <person name="Chen J."/>
            <person name="Li Z."/>
            <person name="Catullo R.A."/>
            <person name="Griffin P.C."/>
            <person name="Schiffer M."/>
            <person name="Pearce S."/>
            <person name="Lee S.F."/>
            <person name="McElroy K."/>
            <person name="Stocker A."/>
            <person name="Shirriffs J."/>
            <person name="Cockerell F."/>
            <person name="Coppin C."/>
            <person name="Sgro C.M."/>
            <person name="Karger A."/>
            <person name="Cain J.W."/>
            <person name="Weber J.A."/>
            <person name="Santpere G."/>
            <person name="Kirschner M.W."/>
            <person name="Hoffmann A.A."/>
            <person name="Oakeshott J.G."/>
            <person name="Zhang G."/>
        </authorList>
    </citation>
    <scope>NUCLEOTIDE SEQUENCE</scope>
    <source>
        <strain evidence="6">BGI-SZ-2011g</strain>
    </source>
</reference>
<feature type="domain" description="Fumarase C C-terminal" evidence="5">
    <location>
        <begin position="437"/>
        <end position="488"/>
    </location>
</feature>